<dbReference type="NCBIfam" id="NF001688">
    <property type="entry name" value="PRK00448.1"/>
    <property type="match status" value="1"/>
</dbReference>
<feature type="domain" description="Polymerase/histidinol phosphatase N-terminal" evidence="14">
    <location>
        <begin position="389"/>
        <end position="456"/>
    </location>
</feature>
<keyword evidence="2 11" id="KW-0963">Cytoplasm</keyword>
<dbReference type="CDD" id="cd04484">
    <property type="entry name" value="polC_OBF"/>
    <property type="match status" value="1"/>
</dbReference>
<sequence>MSISRVQTDTNLPSASTLPDGEIAGAVERVIVYPRSRRIEVQLPPVFSVDDAEAEGMRTADDVPVDWMRTKAMEAIRRYDTVEAACQSFFAQDGVEVQILPPVWTRRPARMAMEAMTFALVARYAQEEAVAGNWLKGAEQSVHAAAPTPAAAEDAVDVDTTMVVSFVLRNEAEQAQLERKRAAGWLTEMARRALGVEVAFQLMVDAGAQDKAQELRAQLLEEERRQVSDIAREMETAAKAERKEASQAVPDKQSGDRFRRRRNDDEPLPPLTIGRPIDKPVTPIKEIVDEMRSVVIEGRVFKAEHRNLPSGRSLYQFNITDDTDSITAKFFTNNARQVEALEPLKDGVYLRMQGQVQFDTYNKEIVFMAQDIQPIDPPQRLDTAEEKRVELHLHTPMSALDGVTPVSALIKQAAKWGHKAIAITDHGVVQSFPEAYSLGKKHDIQVILGLEAYVVDDGTPIVYHPDDRSLDEASAYVVFDTETTGLNAREDTLIEIAAVRMKGRNIVDTFSTLIDPERPLSAKITELTGISNDMLVGQPKMKDALVRFREFSEGAILVAHNAEFDVGFLAQCGLRAGLADWKPPVIDTLALARALYPGEKNYRLKTLTQKFNVELVNHHRALADAEATAKVFAHMQEALATNGIDTLTKLLDISGSADVSRVRPFHATILVQNKTGLRNLYELVSLSHTEYLYRTPRIPKSELVPRREGLLIGTACQNGELIQAFLRGKSVEEIEEICEFYDYLEIQPPSHYENLLREEMVQSYESIRDMHRQILEIAHRLHKPVVATGDVHFLNPEDGIYREVFLQSQHGVEGSKQPPLYLRTTDEMLEEFRYLGDAAKEVVVDNPTAIAAQIEDVRPIPTELYTPVIDGAEDEIRSLSYSKAREMYGDPLPDIVEQRLQKELNSIINNGFSVIYLIAHKLVTKSLSDGYLVGSRGSVGSSLVATMTDITEVNPLPPHYLCPSCKYSEFIQDGSVGSGFDLPPKDCPQCGTPLNKDGQDIPFETFLGFEGDKVPDIDLNFSGEYQPRAHKYTEELFGRDHVFRAGTISAVAEKTAYGYVRKFAEERGLVLRNAEIDRLVAGCTGVKRTTGQHPGGQVVVPAHVSIYDFTPVQYPADDKTAGTLTTHFDYHSGLESCLLKLDILGHDDPTVIRMLQDLTGVDPKTIPLNDPLVLGLFSGTETLGVKPEDIRSVTGTYAIPEFGTKFVRQMLEDTRPTTFSELVRISGLSHGTDVWLNNAQELIRNGTATLSEVICARDDIMVYLIYKGLEPGRAFKIMESIRKGKGVKEEDAEYMRSFGVPEWYIESGRKIKYMFPKAHATAYVLMAMRIAWFKIHHPLAFYATYFTVRADDFDVALMASGRSAIERKIEEIEQKGNGALPKEKSLLTVLEVALEMVVRGFKFLPVDLYESHATQFRIIGDDSLLPPFGAIAGVGEAAAKNLMAAREEGPFLSIEDLQSRSRVSKTVIEILDGLGCLNGLPETNQLSLF</sequence>
<dbReference type="HAMAP" id="MF_00356">
    <property type="entry name" value="DNApol_PolC"/>
    <property type="match status" value="1"/>
</dbReference>
<comment type="function">
    <text evidence="1 11">Required for replicative DNA synthesis. This DNA polymerase also exhibits 3' to 5' exonuclease activity.</text>
</comment>
<proteinExistence type="inferred from homology"/>
<feature type="region of interest" description="Disordered" evidence="12">
    <location>
        <begin position="236"/>
        <end position="276"/>
    </location>
</feature>
<feature type="compositionally biased region" description="Basic and acidic residues" evidence="12">
    <location>
        <begin position="253"/>
        <end position="265"/>
    </location>
</feature>
<dbReference type="InterPro" id="IPR040982">
    <property type="entry name" value="DNA_pol3_finger"/>
</dbReference>
<evidence type="ECO:0000256" key="9">
    <source>
        <dbReference type="ARBA" id="ARBA00022932"/>
    </source>
</evidence>
<dbReference type="GO" id="GO:0003887">
    <property type="term" value="F:DNA-directed DNA polymerase activity"/>
    <property type="evidence" value="ECO:0007669"/>
    <property type="project" value="UniProtKB-EC"/>
</dbReference>
<dbReference type="InterPro" id="IPR012340">
    <property type="entry name" value="NA-bd_OB-fold"/>
</dbReference>
<evidence type="ECO:0000256" key="4">
    <source>
        <dbReference type="ARBA" id="ARBA00022695"/>
    </source>
</evidence>
<keyword evidence="5 11" id="KW-0235">DNA replication</keyword>
<evidence type="ECO:0000256" key="7">
    <source>
        <dbReference type="ARBA" id="ARBA00022801"/>
    </source>
</evidence>
<dbReference type="Gene3D" id="3.20.20.140">
    <property type="entry name" value="Metal-dependent hydrolases"/>
    <property type="match status" value="1"/>
</dbReference>
<accession>A0ABT9XJP7</accession>
<dbReference type="InterPro" id="IPR036397">
    <property type="entry name" value="RNaseH_sf"/>
</dbReference>
<keyword evidence="6 11" id="KW-0540">Nuclease</keyword>
<keyword evidence="8 11" id="KW-0269">Exonuclease</keyword>
<gene>
    <name evidence="11" type="primary">polC</name>
    <name evidence="15" type="ORF">J2S03_002394</name>
</gene>
<dbReference type="NCBIfam" id="TIGR01405">
    <property type="entry name" value="polC_Gram_pos"/>
    <property type="match status" value="1"/>
</dbReference>
<evidence type="ECO:0000259" key="14">
    <source>
        <dbReference type="SMART" id="SM00481"/>
    </source>
</evidence>
<evidence type="ECO:0000256" key="2">
    <source>
        <dbReference type="ARBA" id="ARBA00022490"/>
    </source>
</evidence>
<dbReference type="CDD" id="cd07435">
    <property type="entry name" value="PHP_PolIIIA_POLC"/>
    <property type="match status" value="1"/>
</dbReference>
<keyword evidence="16" id="KW-1185">Reference proteome</keyword>
<dbReference type="Gene3D" id="2.40.50.140">
    <property type="entry name" value="Nucleic acid-binding proteins"/>
    <property type="match status" value="1"/>
</dbReference>
<dbReference type="Pfam" id="PF00929">
    <property type="entry name" value="RNase_T"/>
    <property type="match status" value="1"/>
</dbReference>
<evidence type="ECO:0000256" key="6">
    <source>
        <dbReference type="ARBA" id="ARBA00022722"/>
    </source>
</evidence>
<evidence type="ECO:0000256" key="12">
    <source>
        <dbReference type="SAM" id="MobiDB-lite"/>
    </source>
</evidence>
<evidence type="ECO:0000256" key="10">
    <source>
        <dbReference type="ARBA" id="ARBA00049244"/>
    </source>
</evidence>
<dbReference type="InterPro" id="IPR003141">
    <property type="entry name" value="Pol/His_phosphatase_N"/>
</dbReference>
<dbReference type="SUPFAM" id="SSF53098">
    <property type="entry name" value="Ribonuclease H-like"/>
    <property type="match status" value="1"/>
</dbReference>
<dbReference type="CDD" id="cd06127">
    <property type="entry name" value="DEDDh"/>
    <property type="match status" value="1"/>
</dbReference>
<dbReference type="Pfam" id="PF02811">
    <property type="entry name" value="PHP"/>
    <property type="match status" value="1"/>
</dbReference>
<comment type="caution">
    <text evidence="15">The sequence shown here is derived from an EMBL/GenBank/DDBJ whole genome shotgun (WGS) entry which is preliminary data.</text>
</comment>
<dbReference type="PANTHER" id="PTHR32294:SF5">
    <property type="entry name" value="DNA POLYMERASE III POLC-TYPE"/>
    <property type="match status" value="1"/>
</dbReference>
<dbReference type="InterPro" id="IPR004013">
    <property type="entry name" value="PHP_dom"/>
</dbReference>
<keyword evidence="9 11" id="KW-0239">DNA-directed DNA polymerase</keyword>
<dbReference type="InterPro" id="IPR006054">
    <property type="entry name" value="DnaQ"/>
</dbReference>
<evidence type="ECO:0000313" key="15">
    <source>
        <dbReference type="EMBL" id="MDQ0190527.1"/>
    </source>
</evidence>
<evidence type="ECO:0000256" key="11">
    <source>
        <dbReference type="HAMAP-Rule" id="MF_00356"/>
    </source>
</evidence>
<dbReference type="Gene3D" id="1.10.150.870">
    <property type="match status" value="1"/>
</dbReference>
<comment type="subcellular location">
    <subcellularLocation>
        <location evidence="11">Cytoplasm</location>
    </subcellularLocation>
</comment>
<dbReference type="SMART" id="SM00481">
    <property type="entry name" value="POLIIIAc"/>
    <property type="match status" value="1"/>
</dbReference>
<feature type="domain" description="Exonuclease" evidence="13">
    <location>
        <begin position="475"/>
        <end position="641"/>
    </location>
</feature>
<dbReference type="Proteomes" id="UP001232973">
    <property type="component" value="Unassembled WGS sequence"/>
</dbReference>
<organism evidence="15 16">
    <name type="scientific">Alicyclobacillus cycloheptanicus</name>
    <dbReference type="NCBI Taxonomy" id="1457"/>
    <lineage>
        <taxon>Bacteria</taxon>
        <taxon>Bacillati</taxon>
        <taxon>Bacillota</taxon>
        <taxon>Bacilli</taxon>
        <taxon>Bacillales</taxon>
        <taxon>Alicyclobacillaceae</taxon>
        <taxon>Alicyclobacillus</taxon>
    </lineage>
</organism>
<dbReference type="InterPro" id="IPR012337">
    <property type="entry name" value="RNaseH-like_sf"/>
</dbReference>
<evidence type="ECO:0000256" key="1">
    <source>
        <dbReference type="ARBA" id="ARBA00003452"/>
    </source>
</evidence>
<dbReference type="InterPro" id="IPR011708">
    <property type="entry name" value="DNA_pol3_alpha_NTPase_dom"/>
</dbReference>
<dbReference type="InterPro" id="IPR044923">
    <property type="entry name" value="PolC_middle_finger_sf"/>
</dbReference>
<dbReference type="EC" id="2.7.7.7" evidence="11"/>
<keyword evidence="7 11" id="KW-0378">Hydrolase</keyword>
<dbReference type="NCBIfam" id="TIGR00573">
    <property type="entry name" value="dnaq"/>
    <property type="match status" value="1"/>
</dbReference>
<protein>
    <recommendedName>
        <fullName evidence="11">DNA polymerase III PolC-type</fullName>
        <shortName evidence="11">PolIII</shortName>
        <ecNumber evidence="11">2.7.7.7</ecNumber>
    </recommendedName>
</protein>
<evidence type="ECO:0000256" key="3">
    <source>
        <dbReference type="ARBA" id="ARBA00022679"/>
    </source>
</evidence>
<dbReference type="Pfam" id="PF17657">
    <property type="entry name" value="DNA_pol3_finger"/>
    <property type="match status" value="1"/>
</dbReference>
<keyword evidence="3 11" id="KW-0808">Transferase</keyword>
<dbReference type="InterPro" id="IPR029460">
    <property type="entry name" value="DNAPol_HHH"/>
</dbReference>
<dbReference type="InterPro" id="IPR004805">
    <property type="entry name" value="DnaE2/DnaE/PolC"/>
</dbReference>
<feature type="compositionally biased region" description="Basic and acidic residues" evidence="12">
    <location>
        <begin position="236"/>
        <end position="245"/>
    </location>
</feature>
<dbReference type="Gene3D" id="3.30.1900.20">
    <property type="match status" value="2"/>
</dbReference>
<dbReference type="Pfam" id="PF07733">
    <property type="entry name" value="DNA_pol3_alpha"/>
    <property type="match status" value="2"/>
</dbReference>
<evidence type="ECO:0000256" key="5">
    <source>
        <dbReference type="ARBA" id="ARBA00022705"/>
    </source>
</evidence>
<dbReference type="InterPro" id="IPR013520">
    <property type="entry name" value="Ribonucl_H"/>
</dbReference>
<comment type="catalytic activity">
    <reaction evidence="10 11">
        <text>DNA(n) + a 2'-deoxyribonucleoside 5'-triphosphate = DNA(n+1) + diphosphate</text>
        <dbReference type="Rhea" id="RHEA:22508"/>
        <dbReference type="Rhea" id="RHEA-COMP:17339"/>
        <dbReference type="Rhea" id="RHEA-COMP:17340"/>
        <dbReference type="ChEBI" id="CHEBI:33019"/>
        <dbReference type="ChEBI" id="CHEBI:61560"/>
        <dbReference type="ChEBI" id="CHEBI:173112"/>
        <dbReference type="EC" id="2.7.7.7"/>
    </reaction>
</comment>
<evidence type="ECO:0000256" key="8">
    <source>
        <dbReference type="ARBA" id="ARBA00022839"/>
    </source>
</evidence>
<dbReference type="Gene3D" id="3.30.420.10">
    <property type="entry name" value="Ribonuclease H-like superfamily/Ribonuclease H"/>
    <property type="match status" value="1"/>
</dbReference>
<dbReference type="EMBL" id="JAUSTP010000020">
    <property type="protein sequence ID" value="MDQ0190527.1"/>
    <property type="molecule type" value="Genomic_DNA"/>
</dbReference>
<dbReference type="SMART" id="SM00479">
    <property type="entry name" value="EXOIII"/>
    <property type="match status" value="1"/>
</dbReference>
<evidence type="ECO:0000313" key="16">
    <source>
        <dbReference type="Proteomes" id="UP001232973"/>
    </source>
</evidence>
<dbReference type="Pfam" id="PF14579">
    <property type="entry name" value="HHH_6"/>
    <property type="match status" value="1"/>
</dbReference>
<dbReference type="PANTHER" id="PTHR32294">
    <property type="entry name" value="DNA POLYMERASE III SUBUNIT ALPHA"/>
    <property type="match status" value="1"/>
</dbReference>
<evidence type="ECO:0000259" key="13">
    <source>
        <dbReference type="SMART" id="SM00479"/>
    </source>
</evidence>
<keyword evidence="4 11" id="KW-0548">Nucleotidyltransferase</keyword>
<dbReference type="Gene3D" id="6.10.140.1510">
    <property type="match status" value="1"/>
</dbReference>
<reference evidence="15 16" key="1">
    <citation type="submission" date="2023-07" db="EMBL/GenBank/DDBJ databases">
        <title>Genomic Encyclopedia of Type Strains, Phase IV (KMG-IV): sequencing the most valuable type-strain genomes for metagenomic binning, comparative biology and taxonomic classification.</title>
        <authorList>
            <person name="Goeker M."/>
        </authorList>
    </citation>
    <scope>NUCLEOTIDE SEQUENCE [LARGE SCALE GENOMIC DNA]</scope>
    <source>
        <strain evidence="15 16">DSM 4006</strain>
    </source>
</reference>
<comment type="similarity">
    <text evidence="11">Belongs to the DNA polymerase type-C family. PolC subfamily.</text>
</comment>
<dbReference type="Gene3D" id="1.10.150.700">
    <property type="entry name" value="PolC, middle finger domain"/>
    <property type="match status" value="1"/>
</dbReference>
<name>A0ABT9XJP7_9BACL</name>
<dbReference type="InterPro" id="IPR006308">
    <property type="entry name" value="Pol_III_a_PolC-type_gram_pos"/>
</dbReference>